<evidence type="ECO:0000256" key="2">
    <source>
        <dbReference type="SAM" id="SignalP"/>
    </source>
</evidence>
<feature type="region of interest" description="Disordered" evidence="1">
    <location>
        <begin position="110"/>
        <end position="218"/>
    </location>
</feature>
<proteinExistence type="predicted"/>
<dbReference type="EMBL" id="BNDS01000003">
    <property type="protein sequence ID" value="GHH97394.1"/>
    <property type="molecule type" value="Genomic_DNA"/>
</dbReference>
<evidence type="ECO:0000256" key="1">
    <source>
        <dbReference type="SAM" id="MobiDB-lite"/>
    </source>
</evidence>
<evidence type="ECO:0000313" key="3">
    <source>
        <dbReference type="EMBL" id="GHH97394.1"/>
    </source>
</evidence>
<reference evidence="3 4" key="1">
    <citation type="journal article" date="2022" name="Int. J. Syst. Evol. Microbiol.">
        <title>Neobacillus kokaensis sp. nov., isolated from soil.</title>
        <authorList>
            <person name="Yuki K."/>
            <person name="Matsubara H."/>
            <person name="Yamaguchi S."/>
        </authorList>
    </citation>
    <scope>NUCLEOTIDE SEQUENCE [LARGE SCALE GENOMIC DNA]</scope>
    <source>
        <strain evidence="3 4">LOB 377</strain>
    </source>
</reference>
<sequence>MHFRHIIISGLAVCGALFLQDHAFAAKNEVNGTPHSSNEAVQASVKAELPVKAENAVTKEKVSAAASETTRNYADKQKPSQQAPSIKKASVPKQSAAKKVVAPLKQIPEQAKGRVQSAINKAEKTVKSSAAKKAAAVPNKSKPVKKQQQAVKKEAKSSVKPSIHKEDFISESKAQPIKVTVKPFKKKSPASPRLSKPLDQKRLPKGKYPDENGKIPDVNQMLNQTQRTNGSGGSPNDRVSNGLGTISIVDKWFDWNQHYEAQLVQPYLSRVALLTNQWVNAPPSPPPQIAPIFKSVSQS</sequence>
<feature type="compositionally biased region" description="Basic and acidic residues" evidence="1">
    <location>
        <begin position="196"/>
        <end position="214"/>
    </location>
</feature>
<feature type="compositionally biased region" description="Basic and acidic residues" evidence="1">
    <location>
        <begin position="151"/>
        <end position="170"/>
    </location>
</feature>
<evidence type="ECO:0000313" key="4">
    <source>
        <dbReference type="Proteomes" id="UP000637074"/>
    </source>
</evidence>
<keyword evidence="2" id="KW-0732">Signal</keyword>
<dbReference type="RefSeq" id="WP_191270230.1">
    <property type="nucleotide sequence ID" value="NZ_BNDS01000003.1"/>
</dbReference>
<dbReference type="Proteomes" id="UP000637074">
    <property type="component" value="Unassembled WGS sequence"/>
</dbReference>
<protein>
    <submittedName>
        <fullName evidence="3">Uncharacterized protein</fullName>
    </submittedName>
</protein>
<comment type="caution">
    <text evidence="3">The sequence shown here is derived from an EMBL/GenBank/DDBJ whole genome shotgun (WGS) entry which is preliminary data.</text>
</comment>
<keyword evidence="4" id="KW-1185">Reference proteome</keyword>
<feature type="signal peptide" evidence="2">
    <location>
        <begin position="1"/>
        <end position="25"/>
    </location>
</feature>
<feature type="chain" id="PRO_5047164285" evidence="2">
    <location>
        <begin position="26"/>
        <end position="299"/>
    </location>
</feature>
<name>A0ABQ3MXI7_9BACI</name>
<feature type="compositionally biased region" description="Low complexity" evidence="1">
    <location>
        <begin position="127"/>
        <end position="150"/>
    </location>
</feature>
<feature type="region of interest" description="Disordered" evidence="1">
    <location>
        <begin position="62"/>
        <end position="97"/>
    </location>
</feature>
<organism evidence="3 4">
    <name type="scientific">Neobacillus kokaensis</name>
    <dbReference type="NCBI Taxonomy" id="2759023"/>
    <lineage>
        <taxon>Bacteria</taxon>
        <taxon>Bacillati</taxon>
        <taxon>Bacillota</taxon>
        <taxon>Bacilli</taxon>
        <taxon>Bacillales</taxon>
        <taxon>Bacillaceae</taxon>
        <taxon>Neobacillus</taxon>
    </lineage>
</organism>
<accession>A0ABQ3MXI7</accession>
<gene>
    <name evidence="3" type="ORF">AM1BK_09370</name>
</gene>